<dbReference type="Gene3D" id="2.30.30.100">
    <property type="match status" value="1"/>
</dbReference>
<dbReference type="Gramene" id="CDF39534">
    <property type="protein sequence ID" value="CDF39534"/>
    <property type="gene ID" value="CHC_T00000338001"/>
</dbReference>
<dbReference type="STRING" id="2769.R7QN78"/>
<evidence type="ECO:0000256" key="1">
    <source>
        <dbReference type="ARBA" id="ARBA00004123"/>
    </source>
</evidence>
<evidence type="ECO:0000256" key="2">
    <source>
        <dbReference type="ARBA" id="ARBA00008146"/>
    </source>
</evidence>
<keyword evidence="7" id="KW-0508">mRNA splicing</keyword>
<comment type="function">
    <text evidence="7">Essential for pre-mRNA splicing. Implicated in the formation of stable, biologically active snRNP structures.</text>
</comment>
<evidence type="ECO:0000256" key="3">
    <source>
        <dbReference type="ARBA" id="ARBA00022737"/>
    </source>
</evidence>
<comment type="subcellular location">
    <subcellularLocation>
        <location evidence="1 7">Nucleus</location>
    </subcellularLocation>
</comment>
<dbReference type="OMA" id="TFLMKLT"/>
<gene>
    <name evidence="10" type="ORF">CHC_T00000338001</name>
</gene>
<dbReference type="AlphaFoldDB" id="R7QN78"/>
<dbReference type="FunFam" id="2.30.30.100:FF:000008">
    <property type="entry name" value="Small nuclear ribonucleoprotein Sm D1"/>
    <property type="match status" value="1"/>
</dbReference>
<dbReference type="PhylomeDB" id="R7QN78"/>
<comment type="similarity">
    <text evidence="2 7">Belongs to the snRNP core protein family.</text>
</comment>
<keyword evidence="4 7" id="KW-0539">Nucleus</keyword>
<dbReference type="SUPFAM" id="SSF50182">
    <property type="entry name" value="Sm-like ribonucleoproteins"/>
    <property type="match status" value="1"/>
</dbReference>
<dbReference type="RefSeq" id="XP_005713446.1">
    <property type="nucleotide sequence ID" value="XM_005713389.1"/>
</dbReference>
<sequence length="123" mass="13339">MKLVRFLVKLRSETVTVELKNGTVAHGTVVGVDHSMNIHLKGVKLELRGRNPTKLQALSIRGSTVRYVLLPDSLALDSLLVDDGLRPRRTTNPDRAPGVASGRIGRGRGRGRGRGGGRGRGRR</sequence>
<evidence type="ECO:0000256" key="4">
    <source>
        <dbReference type="ARBA" id="ARBA00023242"/>
    </source>
</evidence>
<dbReference type="GO" id="GO:0003723">
    <property type="term" value="F:RNA binding"/>
    <property type="evidence" value="ECO:0007669"/>
    <property type="project" value="InterPro"/>
</dbReference>
<keyword evidence="5 7" id="KW-0687">Ribonucleoprotein</keyword>
<dbReference type="SMART" id="SM00651">
    <property type="entry name" value="Sm"/>
    <property type="match status" value="1"/>
</dbReference>
<dbReference type="OrthoDB" id="9626941at2759"/>
<evidence type="ECO:0000256" key="6">
    <source>
        <dbReference type="ARBA" id="ARBA00054531"/>
    </source>
</evidence>
<dbReference type="CDD" id="cd01724">
    <property type="entry name" value="Sm_D1"/>
    <property type="match status" value="1"/>
</dbReference>
<dbReference type="EMBL" id="HG002050">
    <property type="protein sequence ID" value="CDF39534.1"/>
    <property type="molecule type" value="Genomic_DNA"/>
</dbReference>
<dbReference type="GO" id="GO:0031981">
    <property type="term" value="C:nuclear lumen"/>
    <property type="evidence" value="ECO:0007669"/>
    <property type="project" value="UniProtKB-ARBA"/>
</dbReference>
<dbReference type="PROSITE" id="PS52002">
    <property type="entry name" value="SM"/>
    <property type="match status" value="1"/>
</dbReference>
<feature type="region of interest" description="Disordered" evidence="8">
    <location>
        <begin position="81"/>
        <end position="123"/>
    </location>
</feature>
<dbReference type="KEGG" id="ccp:CHC_T00000338001"/>
<dbReference type="GO" id="GO:0000387">
    <property type="term" value="P:spliceosomal snRNP assembly"/>
    <property type="evidence" value="ECO:0007669"/>
    <property type="project" value="UniProtKB-UniRule"/>
</dbReference>
<dbReference type="GO" id="GO:0010468">
    <property type="term" value="P:regulation of gene expression"/>
    <property type="evidence" value="ECO:0007669"/>
    <property type="project" value="UniProtKB-ARBA"/>
</dbReference>
<dbReference type="Pfam" id="PF01423">
    <property type="entry name" value="LSM"/>
    <property type="match status" value="1"/>
</dbReference>
<evidence type="ECO:0000313" key="10">
    <source>
        <dbReference type="EMBL" id="CDF39534.1"/>
    </source>
</evidence>
<dbReference type="InterPro" id="IPR027141">
    <property type="entry name" value="LSm4/Sm_D1/D3"/>
</dbReference>
<keyword evidence="3" id="KW-0677">Repeat</keyword>
<keyword evidence="11" id="KW-1185">Reference proteome</keyword>
<evidence type="ECO:0000256" key="5">
    <source>
        <dbReference type="ARBA" id="ARBA00023274"/>
    </source>
</evidence>
<dbReference type="InterPro" id="IPR010920">
    <property type="entry name" value="LSM_dom_sf"/>
</dbReference>
<accession>R7QN78</accession>
<evidence type="ECO:0000259" key="9">
    <source>
        <dbReference type="PROSITE" id="PS52002"/>
    </source>
</evidence>
<feature type="domain" description="Sm" evidence="9">
    <location>
        <begin position="2"/>
        <end position="74"/>
    </location>
</feature>
<evidence type="ECO:0000313" key="11">
    <source>
        <dbReference type="Proteomes" id="UP000012073"/>
    </source>
</evidence>
<dbReference type="InterPro" id="IPR001163">
    <property type="entry name" value="Sm_dom_euk/arc"/>
</dbReference>
<dbReference type="InterPro" id="IPR034102">
    <property type="entry name" value="Sm_D1"/>
</dbReference>
<dbReference type="Proteomes" id="UP000012073">
    <property type="component" value="Unassembled WGS sequence"/>
</dbReference>
<proteinExistence type="inferred from homology"/>
<dbReference type="GeneID" id="17321164"/>
<dbReference type="PANTHER" id="PTHR23338">
    <property type="entry name" value="SMALL NUCLEAR RIBONUCLEOPROTEIN SM"/>
    <property type="match status" value="1"/>
</dbReference>
<organism evidence="10 11">
    <name type="scientific">Chondrus crispus</name>
    <name type="common">Carrageen Irish moss</name>
    <name type="synonym">Polymorpha crispa</name>
    <dbReference type="NCBI Taxonomy" id="2769"/>
    <lineage>
        <taxon>Eukaryota</taxon>
        <taxon>Rhodophyta</taxon>
        <taxon>Florideophyceae</taxon>
        <taxon>Rhodymeniophycidae</taxon>
        <taxon>Gigartinales</taxon>
        <taxon>Gigartinaceae</taxon>
        <taxon>Chondrus</taxon>
    </lineage>
</organism>
<feature type="compositionally biased region" description="Basic residues" evidence="8">
    <location>
        <begin position="105"/>
        <end position="123"/>
    </location>
</feature>
<protein>
    <recommendedName>
        <fullName evidence="7">Small nuclear ribonucleoprotein Sm D1</fullName>
    </recommendedName>
    <alternativeName>
        <fullName evidence="7">snRNP core protein D1</fullName>
    </alternativeName>
</protein>
<dbReference type="InterPro" id="IPR047575">
    <property type="entry name" value="Sm"/>
</dbReference>
<name>R7QN78_CHOCR</name>
<evidence type="ECO:0000256" key="7">
    <source>
        <dbReference type="RuleBase" id="RU365054"/>
    </source>
</evidence>
<keyword evidence="7" id="KW-0507">mRNA processing</keyword>
<dbReference type="GO" id="GO:1990904">
    <property type="term" value="C:ribonucleoprotein complex"/>
    <property type="evidence" value="ECO:0007669"/>
    <property type="project" value="UniProtKB-KW"/>
</dbReference>
<comment type="function">
    <text evidence="6">Involved in splicing regulation. Facilitates post-transcriptional gene silencing (PTGS) by limiting the degradation of transgene aberrant RNAs by the RNA quality control (RQC) machinery, thus favoring their entry into cytoplasmic siRNA bodies where they can trigger PTGS. Does not participate in the production of small RNAs.</text>
</comment>
<evidence type="ECO:0000256" key="8">
    <source>
        <dbReference type="SAM" id="MobiDB-lite"/>
    </source>
</evidence>
<reference evidence="11" key="1">
    <citation type="journal article" date="2013" name="Proc. Natl. Acad. Sci. U.S.A.">
        <title>Genome structure and metabolic features in the red seaweed Chondrus crispus shed light on evolution of the Archaeplastida.</title>
        <authorList>
            <person name="Collen J."/>
            <person name="Porcel B."/>
            <person name="Carre W."/>
            <person name="Ball S.G."/>
            <person name="Chaparro C."/>
            <person name="Tonon T."/>
            <person name="Barbeyron T."/>
            <person name="Michel G."/>
            <person name="Noel B."/>
            <person name="Valentin K."/>
            <person name="Elias M."/>
            <person name="Artiguenave F."/>
            <person name="Arun A."/>
            <person name="Aury J.M."/>
            <person name="Barbosa-Neto J.F."/>
            <person name="Bothwell J.H."/>
            <person name="Bouget F.Y."/>
            <person name="Brillet L."/>
            <person name="Cabello-Hurtado F."/>
            <person name="Capella-Gutierrez S."/>
            <person name="Charrier B."/>
            <person name="Cladiere L."/>
            <person name="Cock J.M."/>
            <person name="Coelho S.M."/>
            <person name="Colleoni C."/>
            <person name="Czjzek M."/>
            <person name="Da Silva C."/>
            <person name="Delage L."/>
            <person name="Denoeud F."/>
            <person name="Deschamps P."/>
            <person name="Dittami S.M."/>
            <person name="Gabaldon T."/>
            <person name="Gachon C.M."/>
            <person name="Groisillier A."/>
            <person name="Herve C."/>
            <person name="Jabbari K."/>
            <person name="Katinka M."/>
            <person name="Kloareg B."/>
            <person name="Kowalczyk N."/>
            <person name="Labadie K."/>
            <person name="Leblanc C."/>
            <person name="Lopez P.J."/>
            <person name="McLachlan D.H."/>
            <person name="Meslet-Cladiere L."/>
            <person name="Moustafa A."/>
            <person name="Nehr Z."/>
            <person name="Nyvall Collen P."/>
            <person name="Panaud O."/>
            <person name="Partensky F."/>
            <person name="Poulain J."/>
            <person name="Rensing S.A."/>
            <person name="Rousvoal S."/>
            <person name="Samson G."/>
            <person name="Symeonidi A."/>
            <person name="Weissenbach J."/>
            <person name="Zambounis A."/>
            <person name="Wincker P."/>
            <person name="Boyen C."/>
        </authorList>
    </citation>
    <scope>NUCLEOTIDE SEQUENCE [LARGE SCALE GENOMIC DNA]</scope>
    <source>
        <strain evidence="11">cv. Stackhouse</strain>
    </source>
</reference>